<organism evidence="1 2">
    <name type="scientific">Singulisphaera acidiphila (strain ATCC BAA-1392 / DSM 18658 / VKM B-2454 / MOB10)</name>
    <dbReference type="NCBI Taxonomy" id="886293"/>
    <lineage>
        <taxon>Bacteria</taxon>
        <taxon>Pseudomonadati</taxon>
        <taxon>Planctomycetota</taxon>
        <taxon>Planctomycetia</taxon>
        <taxon>Isosphaerales</taxon>
        <taxon>Isosphaeraceae</taxon>
        <taxon>Singulisphaera</taxon>
    </lineage>
</organism>
<protein>
    <submittedName>
        <fullName evidence="1">Uncharacterized protein</fullName>
    </submittedName>
</protein>
<evidence type="ECO:0000313" key="2">
    <source>
        <dbReference type="Proteomes" id="UP000010798"/>
    </source>
</evidence>
<reference evidence="1 2" key="1">
    <citation type="submission" date="2012-02" db="EMBL/GenBank/DDBJ databases">
        <title>Complete sequence of chromosome of Singulisphaera acidiphila DSM 18658.</title>
        <authorList>
            <consortium name="US DOE Joint Genome Institute (JGI-PGF)"/>
            <person name="Lucas S."/>
            <person name="Copeland A."/>
            <person name="Lapidus A."/>
            <person name="Glavina del Rio T."/>
            <person name="Dalin E."/>
            <person name="Tice H."/>
            <person name="Bruce D."/>
            <person name="Goodwin L."/>
            <person name="Pitluck S."/>
            <person name="Peters L."/>
            <person name="Ovchinnikova G."/>
            <person name="Chertkov O."/>
            <person name="Kyrpides N."/>
            <person name="Mavromatis K."/>
            <person name="Ivanova N."/>
            <person name="Brettin T."/>
            <person name="Detter J.C."/>
            <person name="Han C."/>
            <person name="Larimer F."/>
            <person name="Land M."/>
            <person name="Hauser L."/>
            <person name="Markowitz V."/>
            <person name="Cheng J.-F."/>
            <person name="Hugenholtz P."/>
            <person name="Woyke T."/>
            <person name="Wu D."/>
            <person name="Tindall B."/>
            <person name="Pomrenke H."/>
            <person name="Brambilla E."/>
            <person name="Klenk H.-P."/>
            <person name="Eisen J.A."/>
        </authorList>
    </citation>
    <scope>NUCLEOTIDE SEQUENCE [LARGE SCALE GENOMIC DNA]</scope>
    <source>
        <strain evidence="2">ATCC BAA-1392 / DSM 18658 / VKM B-2454 / MOB10</strain>
    </source>
</reference>
<dbReference type="KEGG" id="saci:Sinac_3169"/>
<dbReference type="Proteomes" id="UP000010798">
    <property type="component" value="Chromosome"/>
</dbReference>
<dbReference type="OrthoDB" id="291697at2"/>
<gene>
    <name evidence="1" type="ordered locus">Sinac_3169</name>
</gene>
<keyword evidence="2" id="KW-1185">Reference proteome</keyword>
<sequence>MKRIACSCLVATLVALPGCSEPAGPQTMRVWGDVSYDDKPVEEGTIEFVSPDGAVPAQASIKAGHYDLPAPSGPMAEKSYVVQINALKKSGKTIPNVMGDGAPTMDVLVNVIPETYNVKSTLKANVSTDTSKNQFDFKLEKPGRSK</sequence>
<dbReference type="EMBL" id="CP003364">
    <property type="protein sequence ID" value="AGA27442.1"/>
    <property type="molecule type" value="Genomic_DNA"/>
</dbReference>
<name>L0DDX5_SINAD</name>
<dbReference type="HOGENOM" id="CLU_113730_3_1_0"/>
<proteinExistence type="predicted"/>
<accession>L0DDX5</accession>
<dbReference type="AlphaFoldDB" id="L0DDX5"/>
<dbReference type="RefSeq" id="WP_015246590.1">
    <property type="nucleotide sequence ID" value="NC_019892.1"/>
</dbReference>
<evidence type="ECO:0000313" key="1">
    <source>
        <dbReference type="EMBL" id="AGA27442.1"/>
    </source>
</evidence>